<comment type="subcellular location">
    <subcellularLocation>
        <location evidence="1">Membrane</location>
        <topology evidence="1">Multi-pass membrane protein</topology>
    </subcellularLocation>
</comment>
<dbReference type="PANTHER" id="PTHR32468:SF108">
    <property type="entry name" value="CATION_H(+) ANTIPORTER 15-LIKE"/>
    <property type="match status" value="1"/>
</dbReference>
<evidence type="ECO:0000313" key="8">
    <source>
        <dbReference type="Proteomes" id="UP000827721"/>
    </source>
</evidence>
<feature type="transmembrane region" description="Helical" evidence="6">
    <location>
        <begin position="59"/>
        <end position="80"/>
    </location>
</feature>
<evidence type="ECO:0000256" key="4">
    <source>
        <dbReference type="ARBA" id="ARBA00022958"/>
    </source>
</evidence>
<gene>
    <name evidence="7" type="ORF">JRO89_XS14G0098200</name>
</gene>
<proteinExistence type="predicted"/>
<dbReference type="Gene3D" id="1.20.1530.20">
    <property type="match status" value="1"/>
</dbReference>
<protein>
    <submittedName>
        <fullName evidence="7">Uncharacterized protein</fullName>
    </submittedName>
</protein>
<keyword evidence="2" id="KW-0813">Transport</keyword>
<feature type="transmembrane region" description="Helical" evidence="6">
    <location>
        <begin position="100"/>
        <end position="118"/>
    </location>
</feature>
<keyword evidence="6" id="KW-1133">Transmembrane helix</keyword>
<name>A0ABQ8H4P3_9ROSI</name>
<sequence>MECQPNMLGGSLQTQHLHLLSPAKLLDRILQGSLVFYLYLGITTSLCHHPNVAHTLGKLNLLSSELGQLILSVVVLHSIVEGLYLASSMFAVPGATMKDILSQLSTLALIMFIIFAVLRPLTLCIIRNTTEGKPVKSAKQLASNNGLEGVLDPSFHLDRQKFWQGDRKFVVDALFQYRRPECLFAQLHFELQRLSLEAYPSSESDLRRLQSMLPTDELRVLCCIHYEDNVNGIITLIKASNPIEISPICAYIFHLTQLIRRAAPFLAPYESQRGKSETNFSDRIMCALSRFSKTSSVPITIQPLKIIASYKTMHETICKLAIEKLIPLIIVPFLECLEFHGKIVSHLGVRITMIRIDFKADDDNNKSERYQDESLINEFKSKAIGNASVENNGGLIRDYRKKCGLGLSSRSLVLLEIW</sequence>
<accession>A0ABQ8H4P3</accession>
<keyword evidence="8" id="KW-1185">Reference proteome</keyword>
<dbReference type="EMBL" id="JAFEMO010000014">
    <property type="protein sequence ID" value="KAH7548300.1"/>
    <property type="molecule type" value="Genomic_DNA"/>
</dbReference>
<evidence type="ECO:0000256" key="3">
    <source>
        <dbReference type="ARBA" id="ARBA00022538"/>
    </source>
</evidence>
<evidence type="ECO:0000256" key="2">
    <source>
        <dbReference type="ARBA" id="ARBA00022448"/>
    </source>
</evidence>
<reference evidence="7 8" key="1">
    <citation type="submission" date="2021-02" db="EMBL/GenBank/DDBJ databases">
        <title>Plant Genome Project.</title>
        <authorList>
            <person name="Zhang R.-G."/>
        </authorList>
    </citation>
    <scope>NUCLEOTIDE SEQUENCE [LARGE SCALE GENOMIC DNA]</scope>
    <source>
        <tissue evidence="7">Leaves</tissue>
    </source>
</reference>
<keyword evidence="6" id="KW-0812">Transmembrane</keyword>
<keyword evidence="4" id="KW-0630">Potassium</keyword>
<feature type="transmembrane region" description="Helical" evidence="6">
    <location>
        <begin position="29"/>
        <end position="47"/>
    </location>
</feature>
<evidence type="ECO:0000256" key="1">
    <source>
        <dbReference type="ARBA" id="ARBA00004141"/>
    </source>
</evidence>
<dbReference type="InterPro" id="IPR050794">
    <property type="entry name" value="CPA2_transporter"/>
</dbReference>
<dbReference type="PANTHER" id="PTHR32468">
    <property type="entry name" value="CATION/H + ANTIPORTER"/>
    <property type="match status" value="1"/>
</dbReference>
<keyword evidence="3" id="KW-0633">Potassium transport</keyword>
<keyword evidence="6" id="KW-0472">Membrane</keyword>
<evidence type="ECO:0000313" key="7">
    <source>
        <dbReference type="EMBL" id="KAH7548300.1"/>
    </source>
</evidence>
<organism evidence="7 8">
    <name type="scientific">Xanthoceras sorbifolium</name>
    <dbReference type="NCBI Taxonomy" id="99658"/>
    <lineage>
        <taxon>Eukaryota</taxon>
        <taxon>Viridiplantae</taxon>
        <taxon>Streptophyta</taxon>
        <taxon>Embryophyta</taxon>
        <taxon>Tracheophyta</taxon>
        <taxon>Spermatophyta</taxon>
        <taxon>Magnoliopsida</taxon>
        <taxon>eudicotyledons</taxon>
        <taxon>Gunneridae</taxon>
        <taxon>Pentapetalae</taxon>
        <taxon>rosids</taxon>
        <taxon>malvids</taxon>
        <taxon>Sapindales</taxon>
        <taxon>Sapindaceae</taxon>
        <taxon>Xanthoceroideae</taxon>
        <taxon>Xanthoceras</taxon>
    </lineage>
</organism>
<keyword evidence="5" id="KW-0406">Ion transport</keyword>
<evidence type="ECO:0000256" key="5">
    <source>
        <dbReference type="ARBA" id="ARBA00023065"/>
    </source>
</evidence>
<dbReference type="InterPro" id="IPR038770">
    <property type="entry name" value="Na+/solute_symporter_sf"/>
</dbReference>
<evidence type="ECO:0000256" key="6">
    <source>
        <dbReference type="SAM" id="Phobius"/>
    </source>
</evidence>
<comment type="caution">
    <text evidence="7">The sequence shown here is derived from an EMBL/GenBank/DDBJ whole genome shotgun (WGS) entry which is preliminary data.</text>
</comment>
<dbReference type="Proteomes" id="UP000827721">
    <property type="component" value="Unassembled WGS sequence"/>
</dbReference>